<feature type="region of interest" description="Disordered" evidence="1">
    <location>
        <begin position="84"/>
        <end position="233"/>
    </location>
</feature>
<comment type="caution">
    <text evidence="3">The sequence shown here is derived from an EMBL/GenBank/DDBJ whole genome shotgun (WGS) entry which is preliminary data.</text>
</comment>
<feature type="compositionally biased region" description="Low complexity" evidence="1">
    <location>
        <begin position="259"/>
        <end position="275"/>
    </location>
</feature>
<evidence type="ECO:0000313" key="4">
    <source>
        <dbReference type="Proteomes" id="UP000287166"/>
    </source>
</evidence>
<dbReference type="EMBL" id="BFAD01000001">
    <property type="protein sequence ID" value="GBE77259.1"/>
    <property type="molecule type" value="Genomic_DNA"/>
</dbReference>
<feature type="transmembrane region" description="Helical" evidence="2">
    <location>
        <begin position="15"/>
        <end position="37"/>
    </location>
</feature>
<reference evidence="3 4" key="1">
    <citation type="journal article" date="2018" name="Sci. Rep.">
        <title>Genome sequence of the cauliflower mushroom Sparassis crispa (Hanabiratake) and its association with beneficial usage.</title>
        <authorList>
            <person name="Kiyama R."/>
            <person name="Furutani Y."/>
            <person name="Kawaguchi K."/>
            <person name="Nakanishi T."/>
        </authorList>
    </citation>
    <scope>NUCLEOTIDE SEQUENCE [LARGE SCALE GENOMIC DNA]</scope>
</reference>
<evidence type="ECO:0000256" key="1">
    <source>
        <dbReference type="SAM" id="MobiDB-lite"/>
    </source>
</evidence>
<feature type="compositionally biased region" description="Low complexity" evidence="1">
    <location>
        <begin position="150"/>
        <end position="168"/>
    </location>
</feature>
<proteinExistence type="predicted"/>
<evidence type="ECO:0000313" key="3">
    <source>
        <dbReference type="EMBL" id="GBE77259.1"/>
    </source>
</evidence>
<feature type="compositionally biased region" description="Low complexity" evidence="1">
    <location>
        <begin position="332"/>
        <end position="341"/>
    </location>
</feature>
<dbReference type="Proteomes" id="UP000287166">
    <property type="component" value="Unassembled WGS sequence"/>
</dbReference>
<keyword evidence="2" id="KW-0472">Membrane</keyword>
<organism evidence="3 4">
    <name type="scientific">Sparassis crispa</name>
    <dbReference type="NCBI Taxonomy" id="139825"/>
    <lineage>
        <taxon>Eukaryota</taxon>
        <taxon>Fungi</taxon>
        <taxon>Dikarya</taxon>
        <taxon>Basidiomycota</taxon>
        <taxon>Agaricomycotina</taxon>
        <taxon>Agaricomycetes</taxon>
        <taxon>Polyporales</taxon>
        <taxon>Sparassidaceae</taxon>
        <taxon>Sparassis</taxon>
    </lineage>
</organism>
<feature type="region of interest" description="Disordered" evidence="1">
    <location>
        <begin position="247"/>
        <end position="275"/>
    </location>
</feature>
<keyword evidence="4" id="KW-1185">Reference proteome</keyword>
<dbReference type="OrthoDB" id="10683726at2759"/>
<dbReference type="InParanoid" id="A0A401G527"/>
<keyword evidence="2" id="KW-0812">Transmembrane</keyword>
<feature type="region of interest" description="Disordered" evidence="1">
    <location>
        <begin position="294"/>
        <end position="351"/>
    </location>
</feature>
<dbReference type="AlphaFoldDB" id="A0A401G527"/>
<feature type="compositionally biased region" description="Polar residues" evidence="1">
    <location>
        <begin position="202"/>
        <end position="232"/>
    </location>
</feature>
<name>A0A401G527_9APHY</name>
<dbReference type="GeneID" id="38774176"/>
<feature type="compositionally biased region" description="Low complexity" evidence="1">
    <location>
        <begin position="113"/>
        <end position="133"/>
    </location>
</feature>
<evidence type="ECO:0000256" key="2">
    <source>
        <dbReference type="SAM" id="Phobius"/>
    </source>
</evidence>
<dbReference type="RefSeq" id="XP_027608172.1">
    <property type="nucleotide sequence ID" value="XM_027752371.1"/>
</dbReference>
<sequence>MIMNGIASPSSSHPLVAVALFLLSSTWFALSILMFAVDYLLGVLKLKAPVLSQEALRAQINKAATATHMQAYVEQRARTADECQHVSFSDAASPRESGPAPSRALSDRTLCAPSSPTRSVSSSTLVSRSSPSRLSPPLPRTTESKKAGVSCSRAESSPASSLSVSPRRPQMPLRLPTSVNMNMFRKSRRPPAADKQRAGSDPGSSTATQKLAEQAQRNTQNPPGESYRTTFVNPFRLKPLRSKTVSVLPTAKEHPEVNSEASIPASPPRRSSSKRLSLPAYLNINLNIQTSILQSPRPRTPREREGVPRTQPYGAPYFAAMPSPVEVKSRRSASCSSSPRKGSLDSGSRNYERLRAEELEEQRMRGTSLVSGFVPPVKQVNALGLSLGSGEEKRSTRHRPTKSDGVVVVR</sequence>
<protein>
    <submittedName>
        <fullName evidence="3">Uncharacterized protein</fullName>
    </submittedName>
</protein>
<keyword evidence="2" id="KW-1133">Transmembrane helix</keyword>
<feature type="region of interest" description="Disordered" evidence="1">
    <location>
        <begin position="385"/>
        <end position="410"/>
    </location>
</feature>
<gene>
    <name evidence="3" type="ORF">SCP_0101320</name>
</gene>
<accession>A0A401G527</accession>